<evidence type="ECO:0000313" key="5">
    <source>
        <dbReference type="EMBL" id="PKT73906.1"/>
    </source>
</evidence>
<evidence type="ECO:0000259" key="4">
    <source>
        <dbReference type="Pfam" id="PF21725"/>
    </source>
</evidence>
<evidence type="ECO:0000256" key="1">
    <source>
        <dbReference type="SAM" id="Coils"/>
    </source>
</evidence>
<feature type="domain" description="tRNA nuclease CdiA C-terminal" evidence="3">
    <location>
        <begin position="395"/>
        <end position="472"/>
    </location>
</feature>
<gene>
    <name evidence="5" type="ORF">CW362_06025</name>
</gene>
<dbReference type="CDD" id="cd13442">
    <property type="entry name" value="CDI_toxin_Bp1026b-like"/>
    <property type="match status" value="1"/>
</dbReference>
<feature type="region of interest" description="Disordered" evidence="2">
    <location>
        <begin position="1"/>
        <end position="21"/>
    </location>
</feature>
<dbReference type="RefSeq" id="WP_103548309.1">
    <property type="nucleotide sequence ID" value="NZ_JBHJSK010000026.1"/>
</dbReference>
<evidence type="ECO:0000256" key="2">
    <source>
        <dbReference type="SAM" id="MobiDB-lite"/>
    </source>
</evidence>
<evidence type="ECO:0000313" key="6">
    <source>
        <dbReference type="Proteomes" id="UP000236178"/>
    </source>
</evidence>
<evidence type="ECO:0000259" key="3">
    <source>
        <dbReference type="Pfam" id="PF18451"/>
    </source>
</evidence>
<protein>
    <submittedName>
        <fullName evidence="5">Uncharacterized protein</fullName>
    </submittedName>
</protein>
<feature type="domain" description="Putative T7SS secretion signal" evidence="4">
    <location>
        <begin position="19"/>
        <end position="192"/>
    </location>
</feature>
<dbReference type="Proteomes" id="UP000236178">
    <property type="component" value="Unassembled WGS sequence"/>
</dbReference>
<dbReference type="InterPro" id="IPR040559">
    <property type="entry name" value="CdiA_C"/>
</dbReference>
<dbReference type="OrthoDB" id="5524878at2"/>
<dbReference type="EMBL" id="PJOS01000007">
    <property type="protein sequence ID" value="PKT73906.1"/>
    <property type="molecule type" value="Genomic_DNA"/>
</dbReference>
<dbReference type="Gene3D" id="3.40.1350.120">
    <property type="match status" value="1"/>
</dbReference>
<feature type="coiled-coil region" evidence="1">
    <location>
        <begin position="105"/>
        <end position="181"/>
    </location>
</feature>
<dbReference type="InterPro" id="IPR033806">
    <property type="entry name" value="CDI_toxin_Bp1026b-like"/>
</dbReference>
<feature type="compositionally biased region" description="Basic and acidic residues" evidence="2">
    <location>
        <begin position="355"/>
        <end position="372"/>
    </location>
</feature>
<dbReference type="Pfam" id="PF18451">
    <property type="entry name" value="CdiA_C"/>
    <property type="match status" value="1"/>
</dbReference>
<proteinExistence type="predicted"/>
<dbReference type="GO" id="GO:0004549">
    <property type="term" value="F:tRNA-specific ribonuclease activity"/>
    <property type="evidence" value="ECO:0007669"/>
    <property type="project" value="InterPro"/>
</dbReference>
<feature type="region of interest" description="Disordered" evidence="2">
    <location>
        <begin position="310"/>
        <end position="397"/>
    </location>
</feature>
<organism evidence="5 6">
    <name type="scientific">Streptomyces populi</name>
    <dbReference type="NCBI Taxonomy" id="2058924"/>
    <lineage>
        <taxon>Bacteria</taxon>
        <taxon>Bacillati</taxon>
        <taxon>Actinomycetota</taxon>
        <taxon>Actinomycetes</taxon>
        <taxon>Kitasatosporales</taxon>
        <taxon>Streptomycetaceae</taxon>
        <taxon>Streptomyces</taxon>
    </lineage>
</organism>
<name>A0A2I0SVF3_9ACTN</name>
<keyword evidence="6" id="KW-1185">Reference proteome</keyword>
<dbReference type="InterPro" id="IPR049082">
    <property type="entry name" value="T7SS_signal"/>
</dbReference>
<comment type="caution">
    <text evidence="5">The sequence shown here is derived from an EMBL/GenBank/DDBJ whole genome shotgun (WGS) entry which is preliminary data.</text>
</comment>
<dbReference type="AlphaFoldDB" id="A0A2I0SVF3"/>
<dbReference type="Pfam" id="PF21725">
    <property type="entry name" value="T7SS_signal"/>
    <property type="match status" value="1"/>
</dbReference>
<accession>A0A2I0SVF3</accession>
<reference evidence="5 6" key="1">
    <citation type="submission" date="2017-12" db="EMBL/GenBank/DDBJ databases">
        <title>Streptomyces populusis sp. nov., a novel endophytic actinobacterium isolated from stems of Populus adenopoda Maxim.</title>
        <authorList>
            <person name="Wang Z."/>
        </authorList>
    </citation>
    <scope>NUCLEOTIDE SEQUENCE [LARGE SCALE GENOMIC DNA]</scope>
    <source>
        <strain evidence="5 6">A249</strain>
    </source>
</reference>
<feature type="compositionally biased region" description="Basic and acidic residues" evidence="2">
    <location>
        <begin position="328"/>
        <end position="345"/>
    </location>
</feature>
<sequence length="477" mass="50115">MSRPPAHEWSVLGEDGDPVPGDPDAIALLGQSLREMANDIQREAGDVEALSGVESWKSKAADSFRDTAQDTIKPLRKAYHRYDKAASAMGTRVRPGSTGDWASALEHAQQLADKALKAAKDADADHRSAVTGIGNLPPHTKDDDPELVRLKKKRDAAAGDLDDAKALLREAERVRDDAADRAAAIIHRAITHDGMHDSRWDKFGDAVDSVASEVGEALTEAGEVLVSDLASIGKAMVDDLPSTLAVLGGLGLAALGAGEEVGGILLDATGIGAALGIPINVAAAAQIAAGLSIAGAGAAGIMNDAMGPDRVDMTSDGSGGGGGGDWDTAAKVDRTKPSGEADPHAQPRGNPESLSKNDDAETIRAKGREVHSAETLARQGYDVEQSPGKMPNGTKPDFRVEGKIFDNYAPTSDNPRSIWRAVEKKVDKGQTERVVLNLGDSGADLGALRQQFHSWPKEGLKEVMVIDREGNIVHLYP</sequence>
<keyword evidence="1" id="KW-0175">Coiled coil</keyword>